<reference evidence="9" key="2">
    <citation type="journal article" date="2021" name="PeerJ">
        <title>Extensive microbial diversity within the chicken gut microbiome revealed by metagenomics and culture.</title>
        <authorList>
            <person name="Gilroy R."/>
            <person name="Ravi A."/>
            <person name="Getino M."/>
            <person name="Pursley I."/>
            <person name="Horton D.L."/>
            <person name="Alikhan N.F."/>
            <person name="Baker D."/>
            <person name="Gharbi K."/>
            <person name="Hall N."/>
            <person name="Watson M."/>
            <person name="Adriaenssens E.M."/>
            <person name="Foster-Nyarko E."/>
            <person name="Jarju S."/>
            <person name="Secka A."/>
            <person name="Antonio M."/>
            <person name="Oren A."/>
            <person name="Chaudhuri R.R."/>
            <person name="La Ragione R."/>
            <person name="Hildebrand F."/>
            <person name="Pallen M.J."/>
        </authorList>
    </citation>
    <scope>NUCLEOTIDE SEQUENCE</scope>
    <source>
        <strain evidence="9">ChiHcec3-11533</strain>
    </source>
</reference>
<evidence type="ECO:0000256" key="1">
    <source>
        <dbReference type="ARBA" id="ARBA00004651"/>
    </source>
</evidence>
<evidence type="ECO:0000313" key="10">
    <source>
        <dbReference type="Proteomes" id="UP000824072"/>
    </source>
</evidence>
<proteinExistence type="predicted"/>
<protein>
    <submittedName>
        <fullName evidence="9">ABC transporter permease</fullName>
    </submittedName>
</protein>
<dbReference type="InterPro" id="IPR001851">
    <property type="entry name" value="ABC_transp_permease"/>
</dbReference>
<sequence>MERKGSLFGEKSIFRKKGVGTALVLVVLVAFFSLTSKSFLSVGNLLNMLLQVSNLIIISVGMTWVIITGGIDFSCGAAMGFSGVATTMLIKYAGVPVGAGIVLCVLIGGVLGLFNGLCITKLRIPPLLATIGTDTTVRGLAYLICDGETIFGLPEGFTTLGRGYVWVFPIPVLIAVAIFLIFYFVQEKTAFSVFTYAIGGNADAAHLSGIKTSRHLMALYGIAGLLAGLAGFINSSRMGVGLAGSGDNMATNVVTAVVLGGTSIAGGSGNVQGTILGCLIIGVLTNGMTILNVHSFAQQTAQGLILLLAIGAETIRQKKEI</sequence>
<evidence type="ECO:0000256" key="4">
    <source>
        <dbReference type="ARBA" id="ARBA00022519"/>
    </source>
</evidence>
<keyword evidence="2" id="KW-0813">Transport</keyword>
<keyword evidence="6 8" id="KW-1133">Transmembrane helix</keyword>
<comment type="subcellular location">
    <subcellularLocation>
        <location evidence="1">Cell membrane</location>
        <topology evidence="1">Multi-pass membrane protein</topology>
    </subcellularLocation>
</comment>
<dbReference type="EMBL" id="DVMU01000064">
    <property type="protein sequence ID" value="HIU33493.1"/>
    <property type="molecule type" value="Genomic_DNA"/>
</dbReference>
<feature type="transmembrane region" description="Helical" evidence="8">
    <location>
        <begin position="216"/>
        <end position="233"/>
    </location>
</feature>
<evidence type="ECO:0000256" key="5">
    <source>
        <dbReference type="ARBA" id="ARBA00022692"/>
    </source>
</evidence>
<reference evidence="9" key="1">
    <citation type="submission" date="2020-10" db="EMBL/GenBank/DDBJ databases">
        <authorList>
            <person name="Gilroy R."/>
        </authorList>
    </citation>
    <scope>NUCLEOTIDE SEQUENCE</scope>
    <source>
        <strain evidence="9">ChiHcec3-11533</strain>
    </source>
</reference>
<feature type="transmembrane region" description="Helical" evidence="8">
    <location>
        <begin position="52"/>
        <end position="71"/>
    </location>
</feature>
<evidence type="ECO:0000313" key="9">
    <source>
        <dbReference type="EMBL" id="HIU33493.1"/>
    </source>
</evidence>
<organism evidence="9 10">
    <name type="scientific">Candidatus Pullichristensenella excrementigallinarum</name>
    <dbReference type="NCBI Taxonomy" id="2840907"/>
    <lineage>
        <taxon>Bacteria</taxon>
        <taxon>Bacillati</taxon>
        <taxon>Bacillota</taxon>
        <taxon>Clostridia</taxon>
        <taxon>Candidatus Pullichristensenella</taxon>
    </lineage>
</organism>
<comment type="caution">
    <text evidence="9">The sequence shown here is derived from an EMBL/GenBank/DDBJ whole genome shotgun (WGS) entry which is preliminary data.</text>
</comment>
<evidence type="ECO:0000256" key="7">
    <source>
        <dbReference type="ARBA" id="ARBA00023136"/>
    </source>
</evidence>
<accession>A0A9D1LAK9</accession>
<gene>
    <name evidence="9" type="ORF">IAB02_02935</name>
</gene>
<keyword evidence="5 8" id="KW-0812">Transmembrane</keyword>
<dbReference type="GO" id="GO:0005886">
    <property type="term" value="C:plasma membrane"/>
    <property type="evidence" value="ECO:0007669"/>
    <property type="project" value="UniProtKB-SubCell"/>
</dbReference>
<dbReference type="Proteomes" id="UP000824072">
    <property type="component" value="Unassembled WGS sequence"/>
</dbReference>
<dbReference type="CDD" id="cd06579">
    <property type="entry name" value="TM_PBP1_transp_AraH_like"/>
    <property type="match status" value="1"/>
</dbReference>
<feature type="transmembrane region" description="Helical" evidence="8">
    <location>
        <begin position="21"/>
        <end position="40"/>
    </location>
</feature>
<evidence type="ECO:0000256" key="3">
    <source>
        <dbReference type="ARBA" id="ARBA00022475"/>
    </source>
</evidence>
<dbReference type="PANTHER" id="PTHR32196:SF21">
    <property type="entry name" value="ABC TRANSPORTER PERMEASE PROTEIN YPHD-RELATED"/>
    <property type="match status" value="1"/>
</dbReference>
<dbReference type="PANTHER" id="PTHR32196">
    <property type="entry name" value="ABC TRANSPORTER PERMEASE PROTEIN YPHD-RELATED-RELATED"/>
    <property type="match status" value="1"/>
</dbReference>
<name>A0A9D1LAK9_9FIRM</name>
<keyword evidence="3" id="KW-1003">Cell membrane</keyword>
<feature type="transmembrane region" description="Helical" evidence="8">
    <location>
        <begin position="92"/>
        <end position="114"/>
    </location>
</feature>
<dbReference type="Pfam" id="PF02653">
    <property type="entry name" value="BPD_transp_2"/>
    <property type="match status" value="1"/>
</dbReference>
<dbReference type="AlphaFoldDB" id="A0A9D1LAK9"/>
<evidence type="ECO:0000256" key="8">
    <source>
        <dbReference type="SAM" id="Phobius"/>
    </source>
</evidence>
<dbReference type="GO" id="GO:0022857">
    <property type="term" value="F:transmembrane transporter activity"/>
    <property type="evidence" value="ECO:0007669"/>
    <property type="project" value="InterPro"/>
</dbReference>
<feature type="transmembrane region" description="Helical" evidence="8">
    <location>
        <begin position="163"/>
        <end position="185"/>
    </location>
</feature>
<evidence type="ECO:0000256" key="2">
    <source>
        <dbReference type="ARBA" id="ARBA00022448"/>
    </source>
</evidence>
<keyword evidence="7 8" id="KW-0472">Membrane</keyword>
<evidence type="ECO:0000256" key="6">
    <source>
        <dbReference type="ARBA" id="ARBA00022989"/>
    </source>
</evidence>
<keyword evidence="4" id="KW-0997">Cell inner membrane</keyword>